<feature type="region of interest" description="Disordered" evidence="3">
    <location>
        <begin position="519"/>
        <end position="559"/>
    </location>
</feature>
<dbReference type="GO" id="GO:0007165">
    <property type="term" value="P:signal transduction"/>
    <property type="evidence" value="ECO:0007669"/>
    <property type="project" value="InterPro"/>
</dbReference>
<dbReference type="AlphaFoldDB" id="A0AAV4M6A5"/>
<dbReference type="Pfam" id="PF00620">
    <property type="entry name" value="RhoGAP"/>
    <property type="match status" value="1"/>
</dbReference>
<evidence type="ECO:0000256" key="2">
    <source>
        <dbReference type="SAM" id="Coils"/>
    </source>
</evidence>
<dbReference type="InterPro" id="IPR000198">
    <property type="entry name" value="RhoGAP_dom"/>
</dbReference>
<evidence type="ECO:0000313" key="6">
    <source>
        <dbReference type="Proteomes" id="UP001054837"/>
    </source>
</evidence>
<dbReference type="InterPro" id="IPR059029">
    <property type="entry name" value="FAM13A_dom"/>
</dbReference>
<comment type="similarity">
    <text evidence="1">Belongs to the FAM13 family.</text>
</comment>
<feature type="compositionally biased region" description="Polar residues" evidence="3">
    <location>
        <begin position="733"/>
        <end position="748"/>
    </location>
</feature>
<dbReference type="InterPro" id="IPR039102">
    <property type="entry name" value="FAM13"/>
</dbReference>
<accession>A0AAV4M6A5</accession>
<organism evidence="5 6">
    <name type="scientific">Caerostris darwini</name>
    <dbReference type="NCBI Taxonomy" id="1538125"/>
    <lineage>
        <taxon>Eukaryota</taxon>
        <taxon>Metazoa</taxon>
        <taxon>Ecdysozoa</taxon>
        <taxon>Arthropoda</taxon>
        <taxon>Chelicerata</taxon>
        <taxon>Arachnida</taxon>
        <taxon>Araneae</taxon>
        <taxon>Araneomorphae</taxon>
        <taxon>Entelegynae</taxon>
        <taxon>Araneoidea</taxon>
        <taxon>Araneidae</taxon>
        <taxon>Caerostris</taxon>
    </lineage>
</organism>
<evidence type="ECO:0000313" key="5">
    <source>
        <dbReference type="EMBL" id="GIX67458.1"/>
    </source>
</evidence>
<keyword evidence="6" id="KW-1185">Reference proteome</keyword>
<gene>
    <name evidence="5" type="primary">FAM13A</name>
    <name evidence="5" type="ORF">CDAR_110401</name>
</gene>
<feature type="compositionally biased region" description="Polar residues" evidence="3">
    <location>
        <begin position="466"/>
        <end position="480"/>
    </location>
</feature>
<feature type="coiled-coil region" evidence="2">
    <location>
        <begin position="912"/>
        <end position="983"/>
    </location>
</feature>
<evidence type="ECO:0000259" key="4">
    <source>
        <dbReference type="PROSITE" id="PS50238"/>
    </source>
</evidence>
<keyword evidence="2" id="KW-0175">Coiled coil</keyword>
<feature type="region of interest" description="Disordered" evidence="3">
    <location>
        <begin position="728"/>
        <end position="748"/>
    </location>
</feature>
<dbReference type="SMART" id="SM00324">
    <property type="entry name" value="RhoGAP"/>
    <property type="match status" value="1"/>
</dbReference>
<dbReference type="SUPFAM" id="SSF48350">
    <property type="entry name" value="GTPase activation domain, GAP"/>
    <property type="match status" value="1"/>
</dbReference>
<dbReference type="InterPro" id="IPR008936">
    <property type="entry name" value="Rho_GTPase_activation_prot"/>
</dbReference>
<evidence type="ECO:0000256" key="1">
    <source>
        <dbReference type="ARBA" id="ARBA00007549"/>
    </source>
</evidence>
<feature type="compositionally biased region" description="Basic residues" evidence="3">
    <location>
        <begin position="519"/>
        <end position="528"/>
    </location>
</feature>
<reference evidence="5 6" key="1">
    <citation type="submission" date="2021-06" db="EMBL/GenBank/DDBJ databases">
        <title>Caerostris darwini draft genome.</title>
        <authorList>
            <person name="Kono N."/>
            <person name="Arakawa K."/>
        </authorList>
    </citation>
    <scope>NUCLEOTIDE SEQUENCE [LARGE SCALE GENOMIC DNA]</scope>
</reference>
<feature type="domain" description="Rho-GAP" evidence="4">
    <location>
        <begin position="52"/>
        <end position="240"/>
    </location>
</feature>
<feature type="region of interest" description="Disordered" evidence="3">
    <location>
        <begin position="466"/>
        <end position="489"/>
    </location>
</feature>
<feature type="compositionally biased region" description="Basic and acidic residues" evidence="3">
    <location>
        <begin position="529"/>
        <end position="547"/>
    </location>
</feature>
<name>A0AAV4M6A5_9ARAC</name>
<dbReference type="PANTHER" id="PTHR15904">
    <property type="entry name" value="FAM13"/>
    <property type="match status" value="1"/>
</dbReference>
<dbReference type="PROSITE" id="PS50238">
    <property type="entry name" value="RHOGAP"/>
    <property type="match status" value="1"/>
</dbReference>
<sequence>MHTSHDSEHLVKMLAQNQEPPGESRIDKMRKFLSSPLTRKKPSSGQHKTFGTPLEVLLQRFPSEHSVPFIVTRLCQYILKTGLTHEGLFRISGNARSVERLKASFDRSGDAPLETEGDVSSAAALLKLFLRELPDPIIPLNMHCQFLDAVKDKDKMESIACLTELVEKLPPTNYHILSYLFSFLRKVSDMEDHNRMSASSLGIVFGPNLFRVTEDFVGLKEQSLTNQIVTYFISEHDKIFTKDASNFICNTCFASDISKTSQAAAMISSWPEAKSSSAAMLSTWSLGPLCSQTESSYDEFLSLNSLSHSMTHDDTGNFLSLKSRDHDCATDQELTLVSKDITDIPHTSKELPYENHITVNSPSKCSMERKASLSLGKESCLKDYYIMEEESLLSHSSLSDKQSAVSSISLLTDSVCSSSNQSSHQDLTCIVSNHSSLTEKMFLSHSSVTPKISNTPIAIHEKDQSFTSAKENSNTINNISPEEDHSNDAIGVRMNLEQLTLEKSEELLKDTHKIYPRGRRRHIRHPKHRSYEERRSQSELRTNSHYENEDEFNGNSSNTHSLYDKTDVQHNSTGSLDESGIDVRHSWPAFRKSNKEEDIALSPLPQQLGTNECEASVSPSAFRSYLSYRSLHLDPNLPPSPPVEQEDIITGSTHEISSSNTKQLNRKVHALKKKIKMFEDNFEKLYGYKPSNTEKCSNIGVKKMLSELNKARQELKACLELKDDSQHWYSEDSMPNKSTKGTNTRSSQGLFSVAKNGAESMSIEETIKNSLAYLDRHRKEINRPENLEEMTKAQLVAEKVAIQKVLLNFESMHGRPASKAHRELVRPLYDRYRLTKRLIVRFASSKDNADLMPILEHEAMDFKKSDLDKNINVEKEITPIKPKINEDIECDESEPHISVSSSTHINFHELSLPELEAEVSIVRDEKRRLRKILREFEEQFKKEHGRKVQREDKRAMESCYTEYKNAKAKLKLLEALVAKYEQTS</sequence>
<dbReference type="EMBL" id="BPLQ01000096">
    <property type="protein sequence ID" value="GIX67458.1"/>
    <property type="molecule type" value="Genomic_DNA"/>
</dbReference>
<evidence type="ECO:0000256" key="3">
    <source>
        <dbReference type="SAM" id="MobiDB-lite"/>
    </source>
</evidence>
<proteinExistence type="inferred from homology"/>
<dbReference type="Gene3D" id="1.10.555.10">
    <property type="entry name" value="Rho GTPase activation protein"/>
    <property type="match status" value="1"/>
</dbReference>
<dbReference type="Pfam" id="PF26116">
    <property type="entry name" value="FAM13A"/>
    <property type="match status" value="1"/>
</dbReference>
<dbReference type="PANTHER" id="PTHR15904:SF17">
    <property type="entry name" value="RHO-GAP DOMAIN-CONTAINING PROTEIN"/>
    <property type="match status" value="1"/>
</dbReference>
<feature type="coiled-coil region" evidence="2">
    <location>
        <begin position="661"/>
        <end position="721"/>
    </location>
</feature>
<protein>
    <submittedName>
        <fullName evidence="5">Protein FAM13A</fullName>
    </submittedName>
</protein>
<comment type="caution">
    <text evidence="5">The sequence shown here is derived from an EMBL/GenBank/DDBJ whole genome shotgun (WGS) entry which is preliminary data.</text>
</comment>
<dbReference type="Proteomes" id="UP001054837">
    <property type="component" value="Unassembled WGS sequence"/>
</dbReference>